<dbReference type="AlphaFoldDB" id="A0A484M1W0"/>
<dbReference type="Proteomes" id="UP000595140">
    <property type="component" value="Unassembled WGS sequence"/>
</dbReference>
<accession>A0A484M1W0</accession>
<keyword evidence="2" id="KW-1133">Transmembrane helix</keyword>
<evidence type="ECO:0000256" key="2">
    <source>
        <dbReference type="SAM" id="Phobius"/>
    </source>
</evidence>
<keyword evidence="2" id="KW-0812">Transmembrane</keyword>
<feature type="coiled-coil region" evidence="1">
    <location>
        <begin position="64"/>
        <end position="110"/>
    </location>
</feature>
<dbReference type="EMBL" id="OOIL02002275">
    <property type="protein sequence ID" value="VFQ81988.1"/>
    <property type="molecule type" value="Genomic_DNA"/>
</dbReference>
<sequence length="155" mass="17793">MSEIRLNVPNGYLLHYNPNWRRSGQDPVKVVSFSPFVLSLLIFVVAFLFCPVGAITEEFARSVLESKDEQISCLQAHVVSLKQEEEESEISRLREEIDQLKYGLALVEEDAQVQEEAFPSTAAEWSAHHPRKVAQAFLVNREYTMAFFKTLYQEP</sequence>
<evidence type="ECO:0000256" key="1">
    <source>
        <dbReference type="SAM" id="Coils"/>
    </source>
</evidence>
<keyword evidence="4" id="KW-1185">Reference proteome</keyword>
<proteinExistence type="predicted"/>
<name>A0A484M1W0_9ASTE</name>
<keyword evidence="1" id="KW-0175">Coiled coil</keyword>
<protein>
    <submittedName>
        <fullName evidence="3">Uncharacterized protein</fullName>
    </submittedName>
</protein>
<keyword evidence="2" id="KW-0472">Membrane</keyword>
<evidence type="ECO:0000313" key="3">
    <source>
        <dbReference type="EMBL" id="VFQ81988.1"/>
    </source>
</evidence>
<evidence type="ECO:0000313" key="4">
    <source>
        <dbReference type="Proteomes" id="UP000595140"/>
    </source>
</evidence>
<feature type="transmembrane region" description="Helical" evidence="2">
    <location>
        <begin position="36"/>
        <end position="56"/>
    </location>
</feature>
<organism evidence="3 4">
    <name type="scientific">Cuscuta campestris</name>
    <dbReference type="NCBI Taxonomy" id="132261"/>
    <lineage>
        <taxon>Eukaryota</taxon>
        <taxon>Viridiplantae</taxon>
        <taxon>Streptophyta</taxon>
        <taxon>Embryophyta</taxon>
        <taxon>Tracheophyta</taxon>
        <taxon>Spermatophyta</taxon>
        <taxon>Magnoliopsida</taxon>
        <taxon>eudicotyledons</taxon>
        <taxon>Gunneridae</taxon>
        <taxon>Pentapetalae</taxon>
        <taxon>asterids</taxon>
        <taxon>lamiids</taxon>
        <taxon>Solanales</taxon>
        <taxon>Convolvulaceae</taxon>
        <taxon>Cuscuteae</taxon>
        <taxon>Cuscuta</taxon>
        <taxon>Cuscuta subgen. Grammica</taxon>
        <taxon>Cuscuta sect. Cleistogrammica</taxon>
    </lineage>
</organism>
<gene>
    <name evidence="3" type="ORF">CCAM_LOCUS23764</name>
</gene>
<reference evidence="3 4" key="1">
    <citation type="submission" date="2018-04" db="EMBL/GenBank/DDBJ databases">
        <authorList>
            <person name="Vogel A."/>
        </authorList>
    </citation>
    <scope>NUCLEOTIDE SEQUENCE [LARGE SCALE GENOMIC DNA]</scope>
</reference>